<organism evidence="1 2">
    <name type="scientific">Ameca splendens</name>
    <dbReference type="NCBI Taxonomy" id="208324"/>
    <lineage>
        <taxon>Eukaryota</taxon>
        <taxon>Metazoa</taxon>
        <taxon>Chordata</taxon>
        <taxon>Craniata</taxon>
        <taxon>Vertebrata</taxon>
        <taxon>Euteleostomi</taxon>
        <taxon>Actinopterygii</taxon>
        <taxon>Neopterygii</taxon>
        <taxon>Teleostei</taxon>
        <taxon>Neoteleostei</taxon>
        <taxon>Acanthomorphata</taxon>
        <taxon>Ovalentaria</taxon>
        <taxon>Atherinomorphae</taxon>
        <taxon>Cyprinodontiformes</taxon>
        <taxon>Goodeidae</taxon>
        <taxon>Ameca</taxon>
    </lineage>
</organism>
<sequence>MKRILMYILYSILVLLLLILLMVIGVKFAQLNKEITDVKLQLKTINNRRPSLCTSGPCREGWGSFQGSCYLLSTTTATWQRAEDQCRSHGGHLLVLNNVEELR</sequence>
<keyword evidence="2" id="KW-1185">Reference proteome</keyword>
<dbReference type="PANTHER" id="PTHR45710:SF26">
    <property type="entry name" value="RH26557P"/>
    <property type="match status" value="1"/>
</dbReference>
<comment type="caution">
    <text evidence="1">The sequence shown here is derived from an EMBL/GenBank/DDBJ whole genome shotgun (WGS) entry which is preliminary data.</text>
</comment>
<dbReference type="InterPro" id="IPR016187">
    <property type="entry name" value="CTDL_fold"/>
</dbReference>
<dbReference type="SUPFAM" id="SSF56436">
    <property type="entry name" value="C-type lectin-like"/>
    <property type="match status" value="1"/>
</dbReference>
<dbReference type="PANTHER" id="PTHR45710">
    <property type="entry name" value="C-TYPE LECTIN DOMAIN-CONTAINING PROTEIN 180"/>
    <property type="match status" value="1"/>
</dbReference>
<reference evidence="1 2" key="1">
    <citation type="submission" date="2021-06" db="EMBL/GenBank/DDBJ databases">
        <authorList>
            <person name="Palmer J.M."/>
        </authorList>
    </citation>
    <scope>NUCLEOTIDE SEQUENCE [LARGE SCALE GENOMIC DNA]</scope>
    <source>
        <strain evidence="1 2">AS_MEX2019</strain>
        <tissue evidence="1">Muscle</tissue>
    </source>
</reference>
<evidence type="ECO:0000313" key="2">
    <source>
        <dbReference type="Proteomes" id="UP001469553"/>
    </source>
</evidence>
<name>A0ABV0YWI4_9TELE</name>
<dbReference type="Gene3D" id="3.10.100.10">
    <property type="entry name" value="Mannose-Binding Protein A, subunit A"/>
    <property type="match status" value="1"/>
</dbReference>
<proteinExistence type="predicted"/>
<accession>A0ABV0YWI4</accession>
<evidence type="ECO:0000313" key="1">
    <source>
        <dbReference type="EMBL" id="MEQ2297796.1"/>
    </source>
</evidence>
<dbReference type="InterPro" id="IPR016186">
    <property type="entry name" value="C-type_lectin-like/link_sf"/>
</dbReference>
<dbReference type="EMBL" id="JAHRIP010044641">
    <property type="protein sequence ID" value="MEQ2297796.1"/>
    <property type="molecule type" value="Genomic_DNA"/>
</dbReference>
<dbReference type="InterPro" id="IPR050828">
    <property type="entry name" value="C-type_lectin/matrix_domain"/>
</dbReference>
<protein>
    <recommendedName>
        <fullName evidence="3">C-type lectin domain-containing protein</fullName>
    </recommendedName>
</protein>
<dbReference type="Proteomes" id="UP001469553">
    <property type="component" value="Unassembled WGS sequence"/>
</dbReference>
<gene>
    <name evidence="1" type="ORF">AMECASPLE_038359</name>
</gene>
<evidence type="ECO:0008006" key="3">
    <source>
        <dbReference type="Google" id="ProtNLM"/>
    </source>
</evidence>